<dbReference type="AlphaFoldDB" id="A0A091CSL9"/>
<reference evidence="2 3" key="1">
    <citation type="submission" date="2013-11" db="EMBL/GenBank/DDBJ databases">
        <title>The Damaraland mole rat (Fukomys damarensis) genome and evolution of African mole rats.</title>
        <authorList>
            <person name="Gladyshev V.N."/>
            <person name="Fang X."/>
        </authorList>
    </citation>
    <scope>NUCLEOTIDE SEQUENCE [LARGE SCALE GENOMIC DNA]</scope>
    <source>
        <tissue evidence="2">Liver</tissue>
    </source>
</reference>
<evidence type="ECO:0000313" key="2">
    <source>
        <dbReference type="EMBL" id="KFO20465.1"/>
    </source>
</evidence>
<name>A0A091CSL9_FUKDA</name>
<feature type="region of interest" description="Disordered" evidence="1">
    <location>
        <begin position="140"/>
        <end position="190"/>
    </location>
</feature>
<accession>A0A091CSL9</accession>
<dbReference type="Proteomes" id="UP000028990">
    <property type="component" value="Unassembled WGS sequence"/>
</dbReference>
<dbReference type="EMBL" id="KN124730">
    <property type="protein sequence ID" value="KFO20465.1"/>
    <property type="molecule type" value="Genomic_DNA"/>
</dbReference>
<sequence length="190" mass="21444">MSLKYSLFHCDGFQTADKERDRNSHRESKPRACEGLDSEKANWEGSFGIICYKVYTGLRFSNAAQENVSAFELADKVQGLQKATSISERRISKAKNLDTASDCDPAHHVRKQNSVCSCYWGSRLKSQIRIQCEDTRKPSKSRAGEVACEPPQGTDPTADNRDENCTRVFGESTAHRNLRTRSKMDPFTQQ</sequence>
<protein>
    <submittedName>
        <fullName evidence="2">Uncharacterized protein</fullName>
    </submittedName>
</protein>
<evidence type="ECO:0000256" key="1">
    <source>
        <dbReference type="SAM" id="MobiDB-lite"/>
    </source>
</evidence>
<keyword evidence="3" id="KW-1185">Reference proteome</keyword>
<organism evidence="2 3">
    <name type="scientific">Fukomys damarensis</name>
    <name type="common">Damaraland mole rat</name>
    <name type="synonym">Cryptomys damarensis</name>
    <dbReference type="NCBI Taxonomy" id="885580"/>
    <lineage>
        <taxon>Eukaryota</taxon>
        <taxon>Metazoa</taxon>
        <taxon>Chordata</taxon>
        <taxon>Craniata</taxon>
        <taxon>Vertebrata</taxon>
        <taxon>Euteleostomi</taxon>
        <taxon>Mammalia</taxon>
        <taxon>Eutheria</taxon>
        <taxon>Euarchontoglires</taxon>
        <taxon>Glires</taxon>
        <taxon>Rodentia</taxon>
        <taxon>Hystricomorpha</taxon>
        <taxon>Bathyergidae</taxon>
        <taxon>Fukomys</taxon>
    </lineage>
</organism>
<evidence type="ECO:0000313" key="3">
    <source>
        <dbReference type="Proteomes" id="UP000028990"/>
    </source>
</evidence>
<gene>
    <name evidence="2" type="ORF">H920_18145</name>
</gene>
<proteinExistence type="predicted"/>